<sequence length="123" mass="14093">MALTKAELHEYGLTLFGERYQSRFAAALTAVRGKPVSQTQVSQWVAGPDGQRDPPLWLLPLVLHVARRERADLEQRMRHLDWLIRRDDRRARRLLAAADRHPEVRPLLDDAPEAEDDGPDLTP</sequence>
<dbReference type="Proteomes" id="UP000469949">
    <property type="component" value="Unassembled WGS sequence"/>
</dbReference>
<dbReference type="RefSeq" id="WP_152276777.1">
    <property type="nucleotide sequence ID" value="NZ_WEKV01000009.1"/>
</dbReference>
<reference evidence="2 3" key="1">
    <citation type="submission" date="2019-10" db="EMBL/GenBank/DDBJ databases">
        <title>Draft Genome Sequence of the Caffeine Degrading Methylotroph Methylorubrum populi PINKEL.</title>
        <authorList>
            <person name="Dawson S.C."/>
            <person name="Zhang X."/>
            <person name="Wright M.E."/>
            <person name="Sharma G."/>
            <person name="Langner J.T."/>
            <person name="Ditty J.L."/>
            <person name="Subuyuj G.A."/>
        </authorList>
    </citation>
    <scope>NUCLEOTIDE SEQUENCE [LARGE SCALE GENOMIC DNA]</scope>
    <source>
        <strain evidence="2 3">Pinkel</strain>
    </source>
</reference>
<organism evidence="2 3">
    <name type="scientific">Methylorubrum populi</name>
    <dbReference type="NCBI Taxonomy" id="223967"/>
    <lineage>
        <taxon>Bacteria</taxon>
        <taxon>Pseudomonadati</taxon>
        <taxon>Pseudomonadota</taxon>
        <taxon>Alphaproteobacteria</taxon>
        <taxon>Hyphomicrobiales</taxon>
        <taxon>Methylobacteriaceae</taxon>
        <taxon>Methylorubrum</taxon>
    </lineage>
</organism>
<gene>
    <name evidence="2" type="ORF">F8B43_1875</name>
</gene>
<feature type="region of interest" description="Disordered" evidence="1">
    <location>
        <begin position="102"/>
        <end position="123"/>
    </location>
</feature>
<dbReference type="AlphaFoldDB" id="A0A833J6Y6"/>
<proteinExistence type="predicted"/>
<comment type="caution">
    <text evidence="2">The sequence shown here is derived from an EMBL/GenBank/DDBJ whole genome shotgun (WGS) entry which is preliminary data.</text>
</comment>
<evidence type="ECO:0000313" key="2">
    <source>
        <dbReference type="EMBL" id="KAB7785374.1"/>
    </source>
</evidence>
<evidence type="ECO:0000313" key="3">
    <source>
        <dbReference type="Proteomes" id="UP000469949"/>
    </source>
</evidence>
<name>A0A833J6Y6_9HYPH</name>
<protein>
    <submittedName>
        <fullName evidence="2">Uncharacterized protein</fullName>
    </submittedName>
</protein>
<evidence type="ECO:0000256" key="1">
    <source>
        <dbReference type="SAM" id="MobiDB-lite"/>
    </source>
</evidence>
<accession>A0A833J6Y6</accession>
<dbReference type="EMBL" id="WEKV01000009">
    <property type="protein sequence ID" value="KAB7785374.1"/>
    <property type="molecule type" value="Genomic_DNA"/>
</dbReference>
<feature type="compositionally biased region" description="Acidic residues" evidence="1">
    <location>
        <begin position="110"/>
        <end position="123"/>
    </location>
</feature>